<dbReference type="Proteomes" id="UP000887579">
    <property type="component" value="Unplaced"/>
</dbReference>
<evidence type="ECO:0000313" key="2">
    <source>
        <dbReference type="WBParaSite" id="ES5_v2.g7097.t1"/>
    </source>
</evidence>
<protein>
    <submittedName>
        <fullName evidence="2">G-protein coupled receptors family 1 profile domain-containing protein</fullName>
    </submittedName>
</protein>
<organism evidence="1 2">
    <name type="scientific">Panagrolaimus sp. ES5</name>
    <dbReference type="NCBI Taxonomy" id="591445"/>
    <lineage>
        <taxon>Eukaryota</taxon>
        <taxon>Metazoa</taxon>
        <taxon>Ecdysozoa</taxon>
        <taxon>Nematoda</taxon>
        <taxon>Chromadorea</taxon>
        <taxon>Rhabditida</taxon>
        <taxon>Tylenchina</taxon>
        <taxon>Panagrolaimomorpha</taxon>
        <taxon>Panagrolaimoidea</taxon>
        <taxon>Panagrolaimidae</taxon>
        <taxon>Panagrolaimus</taxon>
    </lineage>
</organism>
<dbReference type="WBParaSite" id="ES5_v2.g7097.t1">
    <property type="protein sequence ID" value="ES5_v2.g7097.t1"/>
    <property type="gene ID" value="ES5_v2.g7097"/>
</dbReference>
<proteinExistence type="predicted"/>
<name>A0AC34GQV2_9BILA</name>
<sequence>MVNETVTNTHHYRKHVSNGVRMLIKISNYAGYVYMLLALLGVILNAGVLIRLAQLAYTDYERFKTGCGLPLAAMSAADLTSLMSIIVTVMSSAFIPPNFFPLWARSLQCKVTMFLIHAMTGFSTWCWLFVSALRYMAVYHPLWHISRWQLGHGSLILMLLFILISNSWLLLSVIGFPHTCGEVPLTNIFDLNRVIHAFEMFVSYILPAILTFALDIRVLITRPPQFHVANSTLSIEKQQFGNRTSGEKSNGKSKCCFITFGKSINKRRQSKLSKNSNTEYVSLSEEAGATHENYQKHVKVSTQPQKRATQMHRARSAVLRWLMITTIDLLLNAPDNFLRIASIISQPNHRRESSPGYHFVALVARLLYFAQFCFNAFYLSTIVYKRNVESSKSRQQRLRHQREVVCRQCGLMHDGRCENGVVLRSHLRRRYSAEPGIHRSHASESTRLVESKSHCLTLNLPELARAPSLPLVNEKMHLLNSKKSDADTEKRF</sequence>
<evidence type="ECO:0000313" key="1">
    <source>
        <dbReference type="Proteomes" id="UP000887579"/>
    </source>
</evidence>
<reference evidence="2" key="1">
    <citation type="submission" date="2022-11" db="UniProtKB">
        <authorList>
            <consortium name="WormBaseParasite"/>
        </authorList>
    </citation>
    <scope>IDENTIFICATION</scope>
</reference>
<accession>A0AC34GQV2</accession>